<dbReference type="Pfam" id="PF16363">
    <property type="entry name" value="GDP_Man_Dehyd"/>
    <property type="match status" value="1"/>
</dbReference>
<proteinExistence type="inferred from homology"/>
<sequence>MKILIAGGAGFIGSNFIHYQLKHYADQIINIDKLTYAGNLENLKDVSHKSNYQFYKIDICNKNAIRKIMDSKIDLVVNFAAESHVDRSIADPAVFIQNNVLGTQNLLDLALEFEVKKFIQISTDEVYGSLKSQNKFTELSPLNPSNPYAASKAAADLLVKSYFKTYKLPINITRCSNNFGPYQYPEKLIPLFIIKALKKEQLPLYGDGTNIRDWIFVRDHCRAIDLVMRKGKTGEIYNIGANNEKSNLEITKKILSLLSKSENLIKYVKDRQGHDYRYAIDSTKIKKELDWQVNSSFEKDIIKTVNWYLENKKWWQKII</sequence>
<dbReference type="CDD" id="cd05246">
    <property type="entry name" value="dTDP_GD_SDR_e"/>
    <property type="match status" value="1"/>
</dbReference>
<dbReference type="GO" id="GO:0008460">
    <property type="term" value="F:dTDP-glucose 4,6-dehydratase activity"/>
    <property type="evidence" value="ECO:0007669"/>
    <property type="project" value="UniProtKB-EC"/>
</dbReference>
<dbReference type="FunFam" id="3.40.50.720:FF:000304">
    <property type="entry name" value="UDP-glucose 4,6-dehydratase"/>
    <property type="match status" value="1"/>
</dbReference>
<evidence type="ECO:0000256" key="2">
    <source>
        <dbReference type="ARBA" id="ARBA00001911"/>
    </source>
</evidence>
<feature type="domain" description="NAD(P)-binding" evidence="9">
    <location>
        <begin position="4"/>
        <end position="299"/>
    </location>
</feature>
<evidence type="ECO:0000256" key="8">
    <source>
        <dbReference type="RuleBase" id="RU004473"/>
    </source>
</evidence>
<comment type="similarity">
    <text evidence="3 8">Belongs to the NAD(P)-dependent epimerase/dehydratase family. dTDP-glucose dehydratase subfamily.</text>
</comment>
<accession>E3DNE2</accession>
<dbReference type="EMBL" id="CP002175">
    <property type="protein sequence ID" value="ADO77561.1"/>
    <property type="molecule type" value="Genomic_DNA"/>
</dbReference>
<keyword evidence="6" id="KW-0520">NAD</keyword>
<dbReference type="EC" id="4.2.1.46" evidence="4 8"/>
<reference evidence="10 11" key="2">
    <citation type="journal article" date="2011" name="Stand. Genomic Sci.">
        <title>Complete genome sequence of the extremely halophilic Halanaerobium praevalens type strain (GSL).</title>
        <authorList>
            <person name="Ivanova N."/>
            <person name="Sikorski J."/>
            <person name="Chertkov O."/>
            <person name="Nolan M."/>
            <person name="Lucas S."/>
            <person name="Hammon N."/>
            <person name="Deshpande S."/>
            <person name="Cheng J.F."/>
            <person name="Tapia R."/>
            <person name="Han C."/>
            <person name="Goodwin L."/>
            <person name="Pitluck S."/>
            <person name="Huntemann M."/>
            <person name="Liolios K."/>
            <person name="Pagani I."/>
            <person name="Mavromatis K."/>
            <person name="Ovchinikova G."/>
            <person name="Pati A."/>
            <person name="Chen A."/>
            <person name="Palaniappan K."/>
            <person name="Land M."/>
            <person name="Hauser L."/>
            <person name="Brambilla E.M."/>
            <person name="Kannan K.P."/>
            <person name="Rohde M."/>
            <person name="Tindall B.J."/>
            <person name="Goker M."/>
            <person name="Detter J.C."/>
            <person name="Woyke T."/>
            <person name="Bristow J."/>
            <person name="Eisen J.A."/>
            <person name="Markowitz V."/>
            <person name="Hugenholtz P."/>
            <person name="Kyrpides N.C."/>
            <person name="Klenk H.P."/>
            <person name="Lapidus A."/>
        </authorList>
    </citation>
    <scope>NUCLEOTIDE SEQUENCE [LARGE SCALE GENOMIC DNA]</scope>
    <source>
        <strain evidence="11">ATCC 33744 / DSM 2228 / GSL</strain>
    </source>
</reference>
<dbReference type="OrthoDB" id="9811743at2"/>
<comment type="catalytic activity">
    <reaction evidence="1 8">
        <text>dTDP-alpha-D-glucose = dTDP-4-dehydro-6-deoxy-alpha-D-glucose + H2O</text>
        <dbReference type="Rhea" id="RHEA:17221"/>
        <dbReference type="ChEBI" id="CHEBI:15377"/>
        <dbReference type="ChEBI" id="CHEBI:57477"/>
        <dbReference type="ChEBI" id="CHEBI:57649"/>
        <dbReference type="EC" id="4.2.1.46"/>
    </reaction>
</comment>
<evidence type="ECO:0000256" key="6">
    <source>
        <dbReference type="ARBA" id="ARBA00023027"/>
    </source>
</evidence>
<evidence type="ECO:0000256" key="5">
    <source>
        <dbReference type="ARBA" id="ARBA00016977"/>
    </source>
</evidence>
<dbReference type="STRING" id="572479.Hprae_1433"/>
<name>E3DNE2_HALPG</name>
<evidence type="ECO:0000256" key="3">
    <source>
        <dbReference type="ARBA" id="ARBA00008178"/>
    </source>
</evidence>
<dbReference type="KEGG" id="hpk:Hprae_1433"/>
<gene>
    <name evidence="10" type="ordered locus">Hprae_1433</name>
</gene>
<dbReference type="InterPro" id="IPR016040">
    <property type="entry name" value="NAD(P)-bd_dom"/>
</dbReference>
<dbReference type="InterPro" id="IPR005888">
    <property type="entry name" value="dTDP_Gluc_deHydtase"/>
</dbReference>
<dbReference type="RefSeq" id="WP_014553584.1">
    <property type="nucleotide sequence ID" value="NC_017455.1"/>
</dbReference>
<keyword evidence="11" id="KW-1185">Reference proteome</keyword>
<dbReference type="HOGENOM" id="CLU_007383_1_14_9"/>
<dbReference type="InterPro" id="IPR036291">
    <property type="entry name" value="NAD(P)-bd_dom_sf"/>
</dbReference>
<evidence type="ECO:0000256" key="1">
    <source>
        <dbReference type="ARBA" id="ARBA00001539"/>
    </source>
</evidence>
<dbReference type="PANTHER" id="PTHR43000">
    <property type="entry name" value="DTDP-D-GLUCOSE 4,6-DEHYDRATASE-RELATED"/>
    <property type="match status" value="1"/>
</dbReference>
<dbReference type="AlphaFoldDB" id="E3DNE2"/>
<evidence type="ECO:0000313" key="10">
    <source>
        <dbReference type="EMBL" id="ADO77561.1"/>
    </source>
</evidence>
<evidence type="ECO:0000256" key="7">
    <source>
        <dbReference type="ARBA" id="ARBA00023239"/>
    </source>
</evidence>
<dbReference type="Gene3D" id="3.40.50.720">
    <property type="entry name" value="NAD(P)-binding Rossmann-like Domain"/>
    <property type="match status" value="1"/>
</dbReference>
<dbReference type="Gene3D" id="3.90.25.10">
    <property type="entry name" value="UDP-galactose 4-epimerase, domain 1"/>
    <property type="match status" value="1"/>
</dbReference>
<evidence type="ECO:0000313" key="11">
    <source>
        <dbReference type="Proteomes" id="UP000006866"/>
    </source>
</evidence>
<comment type="cofactor">
    <cofactor evidence="2 8">
        <name>NAD(+)</name>
        <dbReference type="ChEBI" id="CHEBI:57540"/>
    </cofactor>
</comment>
<dbReference type="PATRIC" id="fig|572479.3.peg.1453"/>
<dbReference type="NCBIfam" id="TIGR01181">
    <property type="entry name" value="dTDP_gluc_dehyt"/>
    <property type="match status" value="1"/>
</dbReference>
<protein>
    <recommendedName>
        <fullName evidence="5 8">dTDP-glucose 4,6-dehydratase</fullName>
        <ecNumber evidence="4 8">4.2.1.46</ecNumber>
    </recommendedName>
</protein>
<evidence type="ECO:0000256" key="4">
    <source>
        <dbReference type="ARBA" id="ARBA00011990"/>
    </source>
</evidence>
<dbReference type="SUPFAM" id="SSF51735">
    <property type="entry name" value="NAD(P)-binding Rossmann-fold domains"/>
    <property type="match status" value="1"/>
</dbReference>
<dbReference type="GO" id="GO:0009225">
    <property type="term" value="P:nucleotide-sugar metabolic process"/>
    <property type="evidence" value="ECO:0007669"/>
    <property type="project" value="InterPro"/>
</dbReference>
<dbReference type="eggNOG" id="COG1088">
    <property type="taxonomic scope" value="Bacteria"/>
</dbReference>
<organism evidence="10 11">
    <name type="scientific">Halanaerobium praevalens (strain ATCC 33744 / DSM 2228 / GSL)</name>
    <dbReference type="NCBI Taxonomy" id="572479"/>
    <lineage>
        <taxon>Bacteria</taxon>
        <taxon>Bacillati</taxon>
        <taxon>Bacillota</taxon>
        <taxon>Clostridia</taxon>
        <taxon>Halanaerobiales</taxon>
        <taxon>Halanaerobiaceae</taxon>
        <taxon>Halanaerobium</taxon>
    </lineage>
</organism>
<evidence type="ECO:0000259" key="9">
    <source>
        <dbReference type="Pfam" id="PF16363"/>
    </source>
</evidence>
<reference evidence="11" key="1">
    <citation type="submission" date="2010-10" db="EMBL/GenBank/DDBJ databases">
        <title>The complete genome of Halanaerobium praevalens DSM 2228.</title>
        <authorList>
            <consortium name="US DOE Joint Genome Institute (JGI-PGF)"/>
            <person name="Lucas S."/>
            <person name="Copeland A."/>
            <person name="Lapidus A."/>
            <person name="Glavina del Rio T."/>
            <person name="Dalin E."/>
            <person name="Tice H."/>
            <person name="Bruce D."/>
            <person name="Goodwin L."/>
            <person name="Pitluck S."/>
            <person name="Kyrpides N."/>
            <person name="Mavromatis K."/>
            <person name="Ivanova N."/>
            <person name="Ovchinnikova G."/>
            <person name="Chertkov O."/>
            <person name="Detter J.C."/>
            <person name="Han C."/>
            <person name="Larimer F."/>
            <person name="Land M."/>
            <person name="Hauser L."/>
            <person name="Markowitz V."/>
            <person name="Cheng J.-F."/>
            <person name="Hugenholtz P."/>
            <person name="Woyke T."/>
            <person name="Wu D."/>
            <person name="Tindall B."/>
            <person name="Pomrenke H.G."/>
            <person name="Brambilla E."/>
            <person name="Klenk H.-P."/>
            <person name="Eisen J.A."/>
        </authorList>
    </citation>
    <scope>NUCLEOTIDE SEQUENCE [LARGE SCALE GENOMIC DNA]</scope>
    <source>
        <strain evidence="11">ATCC 33744 / DSM 2228 / GSL</strain>
    </source>
</reference>
<keyword evidence="7 8" id="KW-0456">Lyase</keyword>
<dbReference type="Proteomes" id="UP000006866">
    <property type="component" value="Chromosome"/>
</dbReference>